<dbReference type="HOGENOM" id="CLU_032917_1_0_1"/>
<comment type="caution">
    <text evidence="8">Lacks conserved residue(s) required for the propagation of feature annotation.</text>
</comment>
<dbReference type="GO" id="GO:0006506">
    <property type="term" value="P:GPI anchor biosynthetic process"/>
    <property type="evidence" value="ECO:0007669"/>
    <property type="project" value="UniProtKB-KW"/>
</dbReference>
<keyword evidence="8" id="KW-0333">Golgi apparatus</keyword>
<sequence length="286" mass="33152">MTWTEASVGDRSEMYLDCLRRCFKQTTSAKGTTDFRSRQTTCERIMMWGPRESCRYDCMWKSVESFQQRGLPIPQYHGKWPFVKICGIQEPASTLFSIANGASNALGLLHFHLKTPWSFPLTAAWTALGVVAMNAWFWSTLFHARDTDFTEKMDYFCAFSLVMFMFFSLFLRFVLLNIFKTRTLFCIGFLCAAVFCRHVYHMAFVHFDYGYNMKVNILFGVLNSVSWLAWCVVQRQSHTWKAAVVVLASNALILLEVLDFPPLFWTLDAHALWHAGTSPLPLLWFR</sequence>
<keyword evidence="6 8" id="KW-1133">Transmembrane helix</keyword>
<dbReference type="OrthoDB" id="6272309at2759"/>
<feature type="transmembrane region" description="Helical" evidence="8">
    <location>
        <begin position="240"/>
        <end position="258"/>
    </location>
</feature>
<comment type="subcellular location">
    <subcellularLocation>
        <location evidence="1">Endomembrane system</location>
        <topology evidence="1">Multi-pass membrane protein</topology>
    </subcellularLocation>
    <subcellularLocation>
        <location evidence="8">Golgi apparatus membrane</location>
        <topology evidence="8">Multi-pass membrane protein</topology>
    </subcellularLocation>
</comment>
<protein>
    <recommendedName>
        <fullName evidence="8">Post-GPI attachment to proteins factor 3</fullName>
    </recommendedName>
</protein>
<feature type="transmembrane region" description="Helical" evidence="8">
    <location>
        <begin position="158"/>
        <end position="176"/>
    </location>
</feature>
<name>R7TKP1_CAPTE</name>
<evidence type="ECO:0000256" key="8">
    <source>
        <dbReference type="RuleBase" id="RU365066"/>
    </source>
</evidence>
<evidence type="ECO:0000256" key="3">
    <source>
        <dbReference type="ARBA" id="ARBA00022502"/>
    </source>
</evidence>
<feature type="transmembrane region" description="Helical" evidence="8">
    <location>
        <begin position="117"/>
        <end position="138"/>
    </location>
</feature>
<organism evidence="9">
    <name type="scientific">Capitella teleta</name>
    <name type="common">Polychaete worm</name>
    <dbReference type="NCBI Taxonomy" id="283909"/>
    <lineage>
        <taxon>Eukaryota</taxon>
        <taxon>Metazoa</taxon>
        <taxon>Spiralia</taxon>
        <taxon>Lophotrochozoa</taxon>
        <taxon>Annelida</taxon>
        <taxon>Polychaeta</taxon>
        <taxon>Sedentaria</taxon>
        <taxon>Scolecida</taxon>
        <taxon>Capitellidae</taxon>
        <taxon>Capitella</taxon>
    </lineage>
</organism>
<dbReference type="GO" id="GO:0016788">
    <property type="term" value="F:hydrolase activity, acting on ester bonds"/>
    <property type="evidence" value="ECO:0007669"/>
    <property type="project" value="TreeGrafter"/>
</dbReference>
<dbReference type="Pfam" id="PF04080">
    <property type="entry name" value="Per1"/>
    <property type="match status" value="1"/>
</dbReference>
<proteinExistence type="inferred from homology"/>
<keyword evidence="4 8" id="KW-0812">Transmembrane</keyword>
<evidence type="ECO:0000256" key="4">
    <source>
        <dbReference type="ARBA" id="ARBA00022692"/>
    </source>
</evidence>
<keyword evidence="11" id="KW-1185">Reference proteome</keyword>
<dbReference type="EMBL" id="KB309537">
    <property type="protein sequence ID" value="ELT94072.1"/>
    <property type="molecule type" value="Genomic_DNA"/>
</dbReference>
<comment type="function">
    <text evidence="8">Involved in the lipid remodeling steps of GPI-anchor maturation.</text>
</comment>
<feature type="transmembrane region" description="Helical" evidence="8">
    <location>
        <begin position="183"/>
        <end position="203"/>
    </location>
</feature>
<dbReference type="EMBL" id="AMQN01000295">
    <property type="status" value="NOT_ANNOTATED_CDS"/>
    <property type="molecule type" value="Genomic_DNA"/>
</dbReference>
<dbReference type="AlphaFoldDB" id="R7TKP1"/>
<evidence type="ECO:0000313" key="9">
    <source>
        <dbReference type="EMBL" id="ELT94072.1"/>
    </source>
</evidence>
<reference evidence="11" key="1">
    <citation type="submission" date="2012-12" db="EMBL/GenBank/DDBJ databases">
        <authorList>
            <person name="Hellsten U."/>
            <person name="Grimwood J."/>
            <person name="Chapman J.A."/>
            <person name="Shapiro H."/>
            <person name="Aerts A."/>
            <person name="Otillar R.P."/>
            <person name="Terry A.Y."/>
            <person name="Boore J.L."/>
            <person name="Simakov O."/>
            <person name="Marletaz F."/>
            <person name="Cho S.-J."/>
            <person name="Edsinger-Gonzales E."/>
            <person name="Havlak P."/>
            <person name="Kuo D.-H."/>
            <person name="Larsson T."/>
            <person name="Lv J."/>
            <person name="Arendt D."/>
            <person name="Savage R."/>
            <person name="Osoegawa K."/>
            <person name="de Jong P."/>
            <person name="Lindberg D.R."/>
            <person name="Seaver E.C."/>
            <person name="Weisblat D.A."/>
            <person name="Putnam N.H."/>
            <person name="Grigoriev I.V."/>
            <person name="Rokhsar D.S."/>
        </authorList>
    </citation>
    <scope>NUCLEOTIDE SEQUENCE</scope>
    <source>
        <strain evidence="11">I ESC-2004</strain>
    </source>
</reference>
<evidence type="ECO:0000313" key="11">
    <source>
        <dbReference type="Proteomes" id="UP000014760"/>
    </source>
</evidence>
<gene>
    <name evidence="9" type="ORF">CAPTEDRAFT_139412</name>
</gene>
<evidence type="ECO:0000256" key="1">
    <source>
        <dbReference type="ARBA" id="ARBA00004127"/>
    </source>
</evidence>
<dbReference type="PANTHER" id="PTHR13148:SF0">
    <property type="entry name" value="POST-GPI ATTACHMENT TO PROTEINS FACTOR 3"/>
    <property type="match status" value="1"/>
</dbReference>
<evidence type="ECO:0000256" key="7">
    <source>
        <dbReference type="ARBA" id="ARBA00023136"/>
    </source>
</evidence>
<dbReference type="STRING" id="283909.R7TKP1"/>
<evidence type="ECO:0000256" key="6">
    <source>
        <dbReference type="ARBA" id="ARBA00022989"/>
    </source>
</evidence>
<feature type="transmembrane region" description="Helical" evidence="8">
    <location>
        <begin position="215"/>
        <end position="233"/>
    </location>
</feature>
<dbReference type="GO" id="GO:0005789">
    <property type="term" value="C:endoplasmic reticulum membrane"/>
    <property type="evidence" value="ECO:0007669"/>
    <property type="project" value="TreeGrafter"/>
</dbReference>
<accession>R7TKP1</accession>
<dbReference type="PANTHER" id="PTHR13148">
    <property type="entry name" value="PER1-RELATED"/>
    <property type="match status" value="1"/>
</dbReference>
<keyword evidence="5" id="KW-0732">Signal</keyword>
<dbReference type="Proteomes" id="UP000014760">
    <property type="component" value="Unassembled WGS sequence"/>
</dbReference>
<keyword evidence="3 8" id="KW-0337">GPI-anchor biosynthesis</keyword>
<reference evidence="10" key="3">
    <citation type="submission" date="2015-06" db="UniProtKB">
        <authorList>
            <consortium name="EnsemblMetazoa"/>
        </authorList>
    </citation>
    <scope>IDENTIFICATION</scope>
</reference>
<dbReference type="EMBL" id="AMQN01000294">
    <property type="status" value="NOT_ANNOTATED_CDS"/>
    <property type="molecule type" value="Genomic_DNA"/>
</dbReference>
<evidence type="ECO:0000256" key="5">
    <source>
        <dbReference type="ARBA" id="ARBA00022729"/>
    </source>
</evidence>
<evidence type="ECO:0000313" key="10">
    <source>
        <dbReference type="EnsemblMetazoa" id="CapteP139412"/>
    </source>
</evidence>
<dbReference type="GO" id="GO:0000139">
    <property type="term" value="C:Golgi membrane"/>
    <property type="evidence" value="ECO:0007669"/>
    <property type="project" value="UniProtKB-SubCell"/>
</dbReference>
<keyword evidence="7 8" id="KW-0472">Membrane</keyword>
<reference evidence="9 11" key="2">
    <citation type="journal article" date="2013" name="Nature">
        <title>Insights into bilaterian evolution from three spiralian genomes.</title>
        <authorList>
            <person name="Simakov O."/>
            <person name="Marletaz F."/>
            <person name="Cho S.J."/>
            <person name="Edsinger-Gonzales E."/>
            <person name="Havlak P."/>
            <person name="Hellsten U."/>
            <person name="Kuo D.H."/>
            <person name="Larsson T."/>
            <person name="Lv J."/>
            <person name="Arendt D."/>
            <person name="Savage R."/>
            <person name="Osoegawa K."/>
            <person name="de Jong P."/>
            <person name="Grimwood J."/>
            <person name="Chapman J.A."/>
            <person name="Shapiro H."/>
            <person name="Aerts A."/>
            <person name="Otillar R.P."/>
            <person name="Terry A.Y."/>
            <person name="Boore J.L."/>
            <person name="Grigoriev I.V."/>
            <person name="Lindberg D.R."/>
            <person name="Seaver E.C."/>
            <person name="Weisblat D.A."/>
            <person name="Putnam N.H."/>
            <person name="Rokhsar D.S."/>
        </authorList>
    </citation>
    <scope>NUCLEOTIDE SEQUENCE</scope>
    <source>
        <strain evidence="9 11">I ESC-2004</strain>
    </source>
</reference>
<dbReference type="InterPro" id="IPR007217">
    <property type="entry name" value="Per1-like"/>
</dbReference>
<comment type="similarity">
    <text evidence="2 8">Belongs to the PGAP3 family.</text>
</comment>
<dbReference type="FunCoup" id="R7TKP1">
    <property type="interactions" value="565"/>
</dbReference>
<dbReference type="OMA" id="PIPIWWA"/>
<dbReference type="EnsemblMetazoa" id="CapteT139412">
    <property type="protein sequence ID" value="CapteP139412"/>
    <property type="gene ID" value="CapteG139412"/>
</dbReference>
<evidence type="ECO:0000256" key="2">
    <source>
        <dbReference type="ARBA" id="ARBA00006387"/>
    </source>
</evidence>